<dbReference type="HOGENOM" id="CLU_681718_0_0_1"/>
<evidence type="ECO:0000313" key="1">
    <source>
        <dbReference type="EMBL" id="KDQ22313.1"/>
    </source>
</evidence>
<protein>
    <recommendedName>
        <fullName evidence="3">F-box domain-containing protein</fullName>
    </recommendedName>
</protein>
<dbReference type="OrthoDB" id="3068749at2759"/>
<reference evidence="2" key="1">
    <citation type="journal article" date="2014" name="Proc. Natl. Acad. Sci. U.S.A.">
        <title>Extensive sampling of basidiomycete genomes demonstrates inadequacy of the white-rot/brown-rot paradigm for wood decay fungi.</title>
        <authorList>
            <person name="Riley R."/>
            <person name="Salamov A.A."/>
            <person name="Brown D.W."/>
            <person name="Nagy L.G."/>
            <person name="Floudas D."/>
            <person name="Held B.W."/>
            <person name="Levasseur A."/>
            <person name="Lombard V."/>
            <person name="Morin E."/>
            <person name="Otillar R."/>
            <person name="Lindquist E.A."/>
            <person name="Sun H."/>
            <person name="LaButti K.M."/>
            <person name="Schmutz J."/>
            <person name="Jabbour D."/>
            <person name="Luo H."/>
            <person name="Baker S.E."/>
            <person name="Pisabarro A.G."/>
            <person name="Walton J.D."/>
            <person name="Blanchette R.A."/>
            <person name="Henrissat B."/>
            <person name="Martin F."/>
            <person name="Cullen D."/>
            <person name="Hibbett D.S."/>
            <person name="Grigoriev I.V."/>
        </authorList>
    </citation>
    <scope>NUCLEOTIDE SEQUENCE [LARGE SCALE GENOMIC DNA]</scope>
    <source>
        <strain evidence="2">PC15</strain>
    </source>
</reference>
<sequence length="404" mass="46400">MILADLDWKDVLNVRGTCKLLCTASRSRSVWRAQYQRMSDSYDTPLNAKDRTANYAELERDTLHWARVQRNWAHQSKRPTRRLVGRCHGLEAHLIQGGRWLLTNPDCWDPCLSVYDLDKNGQHRVLIRPQDKREKRIEAFVVDEVNTLPKIEVCIALVRERPHEHLARLSFWKVTNSPEDTLVARHITSFNTYAHDISHVKDLRGDYFARFALPYTNGPQWIDVYNWRRSCSLIHHKATFVIRERLYTIRILPGQRIIGLDRQSVRIYDVPRCRSVAAKCPVAGLPTAPLHVLALPGLNPDIYTPFTSTFSGPLTSTLPAPKLWLSYRSHKIDDQRRAKIIYTIPWVTDVTTPSASTARTSGGFPQGGYPRFSVTMMNNAPKLGRYLRRMMMVGVSSLTTSLVE</sequence>
<name>A0A067N2W3_PLEO1</name>
<dbReference type="Proteomes" id="UP000027073">
    <property type="component" value="Unassembled WGS sequence"/>
</dbReference>
<proteinExistence type="predicted"/>
<evidence type="ECO:0000313" key="2">
    <source>
        <dbReference type="Proteomes" id="UP000027073"/>
    </source>
</evidence>
<dbReference type="InParanoid" id="A0A067N2W3"/>
<dbReference type="EMBL" id="KL198014">
    <property type="protein sequence ID" value="KDQ22313.1"/>
    <property type="molecule type" value="Genomic_DNA"/>
</dbReference>
<gene>
    <name evidence="1" type="ORF">PLEOSDRAFT_1109427</name>
</gene>
<evidence type="ECO:0008006" key="3">
    <source>
        <dbReference type="Google" id="ProtNLM"/>
    </source>
</evidence>
<dbReference type="AlphaFoldDB" id="A0A067N2W3"/>
<dbReference type="VEuPathDB" id="FungiDB:PLEOSDRAFT_1109427"/>
<accession>A0A067N2W3</accession>
<organism evidence="1 2">
    <name type="scientific">Pleurotus ostreatus (strain PC15)</name>
    <name type="common">Oyster mushroom</name>
    <dbReference type="NCBI Taxonomy" id="1137138"/>
    <lineage>
        <taxon>Eukaryota</taxon>
        <taxon>Fungi</taxon>
        <taxon>Dikarya</taxon>
        <taxon>Basidiomycota</taxon>
        <taxon>Agaricomycotina</taxon>
        <taxon>Agaricomycetes</taxon>
        <taxon>Agaricomycetidae</taxon>
        <taxon>Agaricales</taxon>
        <taxon>Pleurotineae</taxon>
        <taxon>Pleurotaceae</taxon>
        <taxon>Pleurotus</taxon>
    </lineage>
</organism>